<evidence type="ECO:0000313" key="4">
    <source>
        <dbReference type="Proteomes" id="UP000594263"/>
    </source>
</evidence>
<keyword evidence="2" id="KW-0812">Transmembrane</keyword>
<feature type="transmembrane region" description="Helical" evidence="2">
    <location>
        <begin position="201"/>
        <end position="222"/>
    </location>
</feature>
<dbReference type="PANTHER" id="PTHR35469">
    <property type="entry name" value="TRANSMEMBRANE PROTEIN"/>
    <property type="match status" value="1"/>
</dbReference>
<feature type="compositionally biased region" description="Basic and acidic residues" evidence="1">
    <location>
        <begin position="74"/>
        <end position="86"/>
    </location>
</feature>
<dbReference type="EnsemblPlants" id="Kaladp1006s0031.1.v1.1">
    <property type="protein sequence ID" value="Kaladp1006s0031.1.v1.1"/>
    <property type="gene ID" value="Kaladp1006s0031.v1.1"/>
</dbReference>
<evidence type="ECO:0000256" key="2">
    <source>
        <dbReference type="SAM" id="Phobius"/>
    </source>
</evidence>
<dbReference type="Proteomes" id="UP000594263">
    <property type="component" value="Unplaced"/>
</dbReference>
<feature type="compositionally biased region" description="Pro residues" evidence="1">
    <location>
        <begin position="35"/>
        <end position="47"/>
    </location>
</feature>
<name>A0A7N1A9M3_KALFE</name>
<feature type="region of interest" description="Disordered" evidence="1">
    <location>
        <begin position="1"/>
        <end position="123"/>
    </location>
</feature>
<feature type="transmembrane region" description="Helical" evidence="2">
    <location>
        <begin position="264"/>
        <end position="286"/>
    </location>
</feature>
<keyword evidence="4" id="KW-1185">Reference proteome</keyword>
<keyword evidence="2" id="KW-1133">Transmembrane helix</keyword>
<accession>A0A7N1A9M3</accession>
<dbReference type="AlphaFoldDB" id="A0A7N1A9M3"/>
<organism evidence="3 4">
    <name type="scientific">Kalanchoe fedtschenkoi</name>
    <name type="common">Lavender scallops</name>
    <name type="synonym">South American air plant</name>
    <dbReference type="NCBI Taxonomy" id="63787"/>
    <lineage>
        <taxon>Eukaryota</taxon>
        <taxon>Viridiplantae</taxon>
        <taxon>Streptophyta</taxon>
        <taxon>Embryophyta</taxon>
        <taxon>Tracheophyta</taxon>
        <taxon>Spermatophyta</taxon>
        <taxon>Magnoliopsida</taxon>
        <taxon>eudicotyledons</taxon>
        <taxon>Gunneridae</taxon>
        <taxon>Pentapetalae</taxon>
        <taxon>Saxifragales</taxon>
        <taxon>Crassulaceae</taxon>
        <taxon>Kalanchoe</taxon>
    </lineage>
</organism>
<keyword evidence="2" id="KW-0472">Membrane</keyword>
<dbReference type="Gramene" id="Kaladp1006s0031.1.v1.1">
    <property type="protein sequence ID" value="Kaladp1006s0031.1.v1.1"/>
    <property type="gene ID" value="Kaladp1006s0031.v1.1"/>
</dbReference>
<sequence length="287" mass="31456">MASDLSSREARRKRIVDRGTDRLALITGRIQTLPDAPPTPTPTPPSSVTPRPQSSHSPDADQPIHPPRPLLEPIPERNEKVDKVEEPPFTNPDFSNEESQINKNHAAAAVESRTPDPKPSIQSSANIFSESVERPQSSSVRSVSQPQTWKHMLPFTPKQISSSVTESESLRNFCSFVVATMVVLSYAGFPILRCSLIKKVVFFRPLLLLLLTNITIVVAPLLGEQQQEGAERRVRESDEASAEGPGMAEQLGDALEIGLLVQKVVAALFMDCSIYSVIVISGLSLFQ</sequence>
<feature type="transmembrane region" description="Helical" evidence="2">
    <location>
        <begin position="170"/>
        <end position="189"/>
    </location>
</feature>
<dbReference type="OMA" id="PRASIHQ"/>
<proteinExistence type="predicted"/>
<feature type="compositionally biased region" description="Polar residues" evidence="1">
    <location>
        <begin position="92"/>
        <end position="103"/>
    </location>
</feature>
<evidence type="ECO:0000256" key="1">
    <source>
        <dbReference type="SAM" id="MobiDB-lite"/>
    </source>
</evidence>
<protein>
    <submittedName>
        <fullName evidence="3">Uncharacterized protein</fullName>
    </submittedName>
</protein>
<dbReference type="PANTHER" id="PTHR35469:SF4">
    <property type="entry name" value="TRANSMEMBRANE PROTEIN"/>
    <property type="match status" value="1"/>
</dbReference>
<reference evidence="3" key="1">
    <citation type="submission" date="2021-01" db="UniProtKB">
        <authorList>
            <consortium name="EnsemblPlants"/>
        </authorList>
    </citation>
    <scope>IDENTIFICATION</scope>
</reference>
<evidence type="ECO:0000313" key="3">
    <source>
        <dbReference type="EnsemblPlants" id="Kaladp1006s0031.1.v1.1"/>
    </source>
</evidence>